<dbReference type="FunFam" id="3.40.50.300:FF:000224">
    <property type="entry name" value="Energy-coupling factor transporter ATP-binding protein EcfA"/>
    <property type="match status" value="1"/>
</dbReference>
<keyword evidence="7" id="KW-1278">Translocase</keyword>
<keyword evidence="5" id="KW-0547">Nucleotide-binding</keyword>
<dbReference type="InterPro" id="IPR017871">
    <property type="entry name" value="ABC_transporter-like_CS"/>
</dbReference>
<evidence type="ECO:0000256" key="3">
    <source>
        <dbReference type="ARBA" id="ARBA00022448"/>
    </source>
</evidence>
<protein>
    <submittedName>
        <fullName evidence="10">Cobalt ABC transporter ATP-binding protein</fullName>
    </submittedName>
</protein>
<evidence type="ECO:0000313" key="10">
    <source>
        <dbReference type="EMBL" id="OFW56360.1"/>
    </source>
</evidence>
<comment type="caution">
    <text evidence="10">The sequence shown here is derived from an EMBL/GenBank/DDBJ whole genome shotgun (WGS) entry which is preliminary data.</text>
</comment>
<proteinExistence type="inferred from homology"/>
<keyword evidence="6 10" id="KW-0067">ATP-binding</keyword>
<dbReference type="GO" id="GO:0042626">
    <property type="term" value="F:ATPase-coupled transmembrane transporter activity"/>
    <property type="evidence" value="ECO:0007669"/>
    <property type="project" value="TreeGrafter"/>
</dbReference>
<dbReference type="AlphaFoldDB" id="A0A1F2WHN7"/>
<evidence type="ECO:0000256" key="7">
    <source>
        <dbReference type="ARBA" id="ARBA00022967"/>
    </source>
</evidence>
<dbReference type="InterPro" id="IPR015856">
    <property type="entry name" value="ABC_transpr_CbiO/EcfA_su"/>
</dbReference>
<dbReference type="GO" id="GO:0005524">
    <property type="term" value="F:ATP binding"/>
    <property type="evidence" value="ECO:0007669"/>
    <property type="project" value="UniProtKB-KW"/>
</dbReference>
<evidence type="ECO:0000256" key="1">
    <source>
        <dbReference type="ARBA" id="ARBA00004236"/>
    </source>
</evidence>
<dbReference type="PANTHER" id="PTHR43553:SF24">
    <property type="entry name" value="ENERGY-COUPLING FACTOR TRANSPORTER ATP-BINDING PROTEIN ECFA1"/>
    <property type="match status" value="1"/>
</dbReference>
<evidence type="ECO:0000313" key="11">
    <source>
        <dbReference type="Proteomes" id="UP000177876"/>
    </source>
</evidence>
<dbReference type="InterPro" id="IPR027417">
    <property type="entry name" value="P-loop_NTPase"/>
</dbReference>
<gene>
    <name evidence="10" type="ORF">A2Y75_03945</name>
</gene>
<dbReference type="GO" id="GO:0016887">
    <property type="term" value="F:ATP hydrolysis activity"/>
    <property type="evidence" value="ECO:0007669"/>
    <property type="project" value="InterPro"/>
</dbReference>
<dbReference type="Pfam" id="PF00005">
    <property type="entry name" value="ABC_tran"/>
    <property type="match status" value="1"/>
</dbReference>
<name>A0A1F2WHN7_9ACTN</name>
<dbReference type="PROSITE" id="PS00211">
    <property type="entry name" value="ABC_TRANSPORTER_1"/>
    <property type="match status" value="1"/>
</dbReference>
<evidence type="ECO:0000256" key="8">
    <source>
        <dbReference type="ARBA" id="ARBA00023136"/>
    </source>
</evidence>
<dbReference type="SMART" id="SM00382">
    <property type="entry name" value="AAA"/>
    <property type="match status" value="1"/>
</dbReference>
<dbReference type="PANTHER" id="PTHR43553">
    <property type="entry name" value="HEAVY METAL TRANSPORTER"/>
    <property type="match status" value="1"/>
</dbReference>
<accession>A0A1F2WHN7</accession>
<comment type="similarity">
    <text evidence="2">Belongs to the ABC transporter superfamily.</text>
</comment>
<dbReference type="CDD" id="cd03225">
    <property type="entry name" value="ABC_cobalt_CbiO_domain1"/>
    <property type="match status" value="1"/>
</dbReference>
<dbReference type="GO" id="GO:0043190">
    <property type="term" value="C:ATP-binding cassette (ABC) transporter complex"/>
    <property type="evidence" value="ECO:0007669"/>
    <property type="project" value="TreeGrafter"/>
</dbReference>
<evidence type="ECO:0000256" key="6">
    <source>
        <dbReference type="ARBA" id="ARBA00022840"/>
    </source>
</evidence>
<keyword evidence="3" id="KW-0813">Transport</keyword>
<keyword evidence="4" id="KW-1003">Cell membrane</keyword>
<dbReference type="SUPFAM" id="SSF52540">
    <property type="entry name" value="P-loop containing nucleoside triphosphate hydrolases"/>
    <property type="match status" value="1"/>
</dbReference>
<reference evidence="10 11" key="1">
    <citation type="journal article" date="2016" name="Nat. Commun.">
        <title>Thousands of microbial genomes shed light on interconnected biogeochemical processes in an aquifer system.</title>
        <authorList>
            <person name="Anantharaman K."/>
            <person name="Brown C.T."/>
            <person name="Hug L.A."/>
            <person name="Sharon I."/>
            <person name="Castelle C.J."/>
            <person name="Probst A.J."/>
            <person name="Thomas B.C."/>
            <person name="Singh A."/>
            <person name="Wilkins M.J."/>
            <person name="Karaoz U."/>
            <person name="Brodie E.L."/>
            <person name="Williams K.H."/>
            <person name="Hubbard S.S."/>
            <person name="Banfield J.F."/>
        </authorList>
    </citation>
    <scope>NUCLEOTIDE SEQUENCE [LARGE SCALE GENOMIC DNA]</scope>
</reference>
<dbReference type="InterPro" id="IPR003439">
    <property type="entry name" value="ABC_transporter-like_ATP-bd"/>
</dbReference>
<dbReference type="STRING" id="1797197.A2Y75_03945"/>
<dbReference type="Gene3D" id="3.40.50.300">
    <property type="entry name" value="P-loop containing nucleotide triphosphate hydrolases"/>
    <property type="match status" value="1"/>
</dbReference>
<dbReference type="InterPro" id="IPR050095">
    <property type="entry name" value="ECF_ABC_transporter_ATP-bd"/>
</dbReference>
<comment type="subcellular location">
    <subcellularLocation>
        <location evidence="1">Cell membrane</location>
    </subcellularLocation>
</comment>
<dbReference type="EMBL" id="MELK01000047">
    <property type="protein sequence ID" value="OFW56360.1"/>
    <property type="molecule type" value="Genomic_DNA"/>
</dbReference>
<sequence>MHHRPAVEIRSLLYSYPDGTLALRGIDLVIEEGESVGIVGPNGAGKSTLLLHLNGILMGKGDVRVFGLPVEKKNLQEIRRRVGLVFQDPDDQLFCPTVFEDVAFGPMNMGLSKKEVSLAVSRALRDVGVAGKERRSAHHLSYGQKKRVSIATVLSMRPDLLVLDEPSSNLDPKSRRELSELLQNMPITKILVTHDLPFVFENCDRVVVLSAGRIAADGAAFDILSDEELLAEYGLELPYGFYPVQRQRSKNHDREM</sequence>
<evidence type="ECO:0000256" key="4">
    <source>
        <dbReference type="ARBA" id="ARBA00022475"/>
    </source>
</evidence>
<dbReference type="Proteomes" id="UP000177876">
    <property type="component" value="Unassembled WGS sequence"/>
</dbReference>
<evidence type="ECO:0000256" key="5">
    <source>
        <dbReference type="ARBA" id="ARBA00022741"/>
    </source>
</evidence>
<evidence type="ECO:0000259" key="9">
    <source>
        <dbReference type="PROSITE" id="PS50893"/>
    </source>
</evidence>
<organism evidence="10 11">
    <name type="scientific">Candidatus Solincola sediminis</name>
    <dbReference type="NCBI Taxonomy" id="1797199"/>
    <lineage>
        <taxon>Bacteria</taxon>
        <taxon>Bacillati</taxon>
        <taxon>Actinomycetota</taxon>
        <taxon>Candidatus Geothermincolia</taxon>
        <taxon>Candidatus Geothermincolales</taxon>
        <taxon>Candidatus Geothermincolaceae</taxon>
        <taxon>Candidatus Solincola</taxon>
    </lineage>
</organism>
<dbReference type="InterPro" id="IPR003593">
    <property type="entry name" value="AAA+_ATPase"/>
</dbReference>
<evidence type="ECO:0000256" key="2">
    <source>
        <dbReference type="ARBA" id="ARBA00005417"/>
    </source>
</evidence>
<feature type="domain" description="ABC transporter" evidence="9">
    <location>
        <begin position="7"/>
        <end position="236"/>
    </location>
</feature>
<dbReference type="PROSITE" id="PS50893">
    <property type="entry name" value="ABC_TRANSPORTER_2"/>
    <property type="match status" value="1"/>
</dbReference>
<keyword evidence="8" id="KW-0472">Membrane</keyword>